<dbReference type="AlphaFoldDB" id="A0A2V3IIF0"/>
<gene>
    <name evidence="2" type="ORF">BWQ96_08466</name>
</gene>
<dbReference type="SUPFAM" id="SSF48371">
    <property type="entry name" value="ARM repeat"/>
    <property type="match status" value="1"/>
</dbReference>
<reference evidence="2 3" key="1">
    <citation type="journal article" date="2018" name="Mol. Biol. Evol.">
        <title>Analysis of the draft genome of the red seaweed Gracilariopsis chorda provides insights into genome size evolution in Rhodophyta.</title>
        <authorList>
            <person name="Lee J."/>
            <person name="Yang E.C."/>
            <person name="Graf L."/>
            <person name="Yang J.H."/>
            <person name="Qiu H."/>
            <person name="Zel Zion U."/>
            <person name="Chan C.X."/>
            <person name="Stephens T.G."/>
            <person name="Weber A.P.M."/>
            <person name="Boo G.H."/>
            <person name="Boo S.M."/>
            <person name="Kim K.M."/>
            <person name="Shin Y."/>
            <person name="Jung M."/>
            <person name="Lee S.J."/>
            <person name="Yim H.S."/>
            <person name="Lee J.H."/>
            <person name="Bhattacharya D."/>
            <person name="Yoon H.S."/>
        </authorList>
    </citation>
    <scope>NUCLEOTIDE SEQUENCE [LARGE SCALE GENOMIC DNA]</scope>
    <source>
        <strain evidence="2 3">SKKU-2015</strain>
        <tissue evidence="2">Whole body</tissue>
    </source>
</reference>
<dbReference type="GO" id="GO:0035556">
    <property type="term" value="P:intracellular signal transduction"/>
    <property type="evidence" value="ECO:0007669"/>
    <property type="project" value="TreeGrafter"/>
</dbReference>
<dbReference type="PANTHER" id="PTHR10182">
    <property type="entry name" value="CALCIUM-BINDING PROTEIN 39-RELATED"/>
    <property type="match status" value="1"/>
</dbReference>
<proteinExistence type="inferred from homology"/>
<comment type="similarity">
    <text evidence="1">Belongs to the Mo25 family.</text>
</comment>
<protein>
    <submittedName>
        <fullName evidence="2">Calcium-binding protein 39-like</fullName>
    </submittedName>
</protein>
<dbReference type="STRING" id="448386.A0A2V3IIF0"/>
<dbReference type="InterPro" id="IPR016024">
    <property type="entry name" value="ARM-type_fold"/>
</dbReference>
<accession>A0A2V3IIF0</accession>
<evidence type="ECO:0000256" key="1">
    <source>
        <dbReference type="ARBA" id="ARBA00011012"/>
    </source>
</evidence>
<organism evidence="2 3">
    <name type="scientific">Gracilariopsis chorda</name>
    <dbReference type="NCBI Taxonomy" id="448386"/>
    <lineage>
        <taxon>Eukaryota</taxon>
        <taxon>Rhodophyta</taxon>
        <taxon>Florideophyceae</taxon>
        <taxon>Rhodymeniophycidae</taxon>
        <taxon>Gracilariales</taxon>
        <taxon>Gracilariaceae</taxon>
        <taxon>Gracilariopsis</taxon>
    </lineage>
</organism>
<evidence type="ECO:0000313" key="3">
    <source>
        <dbReference type="Proteomes" id="UP000247409"/>
    </source>
</evidence>
<sequence>MWAKIFPSKPKSPEDVVRALRDSLEEGRGQTDAKAVKKMHEEVSKAVSSLKVMLFGDPSNDIEVKQQDVNDLVRLACEGELLILIAKNLSLMEFETRKDAVQIFNNLLRREVETSSSGCAVAKVAENDGAVMKTLVSGYDDGDIALNCGAILRECIRHEALAKLMLDSGLLWRFFALVEVSDFDVASDAFTTFKECLTRHVAISARFIEANMDRFVQDYNALLRSANYVTRRQSLKLLGEMLLERANYRIMTHYIASPANLRVVMNLLLDNRRNIQFEAFHVFKIFVANPTKPVEVENILVRNKERMLAYLTDFLSDREDEQFQEDRGLVLQEIRSLQETPENNNSS</sequence>
<dbReference type="Pfam" id="PF08569">
    <property type="entry name" value="Mo25"/>
    <property type="match status" value="1"/>
</dbReference>
<name>A0A2V3IIF0_9FLOR</name>
<dbReference type="Gene3D" id="1.25.10.10">
    <property type="entry name" value="Leucine-rich Repeat Variant"/>
    <property type="match status" value="1"/>
</dbReference>
<evidence type="ECO:0000313" key="2">
    <source>
        <dbReference type="EMBL" id="PXF41818.1"/>
    </source>
</evidence>
<dbReference type="InterPro" id="IPR013878">
    <property type="entry name" value="Mo25"/>
</dbReference>
<dbReference type="GO" id="GO:0043539">
    <property type="term" value="F:protein serine/threonine kinase activator activity"/>
    <property type="evidence" value="ECO:0007669"/>
    <property type="project" value="TreeGrafter"/>
</dbReference>
<keyword evidence="3" id="KW-1185">Reference proteome</keyword>
<dbReference type="Proteomes" id="UP000247409">
    <property type="component" value="Unassembled WGS sequence"/>
</dbReference>
<dbReference type="InterPro" id="IPR011989">
    <property type="entry name" value="ARM-like"/>
</dbReference>
<comment type="caution">
    <text evidence="2">The sequence shown here is derived from an EMBL/GenBank/DDBJ whole genome shotgun (WGS) entry which is preliminary data.</text>
</comment>
<dbReference type="PANTHER" id="PTHR10182:SF3">
    <property type="entry name" value="PROTEIN MO25"/>
    <property type="match status" value="1"/>
</dbReference>
<dbReference type="EMBL" id="NBIV01000193">
    <property type="protein sequence ID" value="PXF41818.1"/>
    <property type="molecule type" value="Genomic_DNA"/>
</dbReference>
<dbReference type="OrthoDB" id="609103at2759"/>